<feature type="compositionally biased region" description="Low complexity" evidence="1">
    <location>
        <begin position="112"/>
        <end position="128"/>
    </location>
</feature>
<feature type="domain" description="DUF8080" evidence="2">
    <location>
        <begin position="194"/>
        <end position="264"/>
    </location>
</feature>
<dbReference type="InterPro" id="IPR058393">
    <property type="entry name" value="DUF8080"/>
</dbReference>
<dbReference type="AlphaFoldDB" id="A0A1I6G0R5"/>
<dbReference type="Pfam" id="PF26296">
    <property type="entry name" value="DUF8080"/>
    <property type="match status" value="1"/>
</dbReference>
<dbReference type="Pfam" id="PF25256">
    <property type="entry name" value="DUF7857"/>
    <property type="match status" value="1"/>
</dbReference>
<feature type="region of interest" description="Disordered" evidence="1">
    <location>
        <begin position="108"/>
        <end position="195"/>
    </location>
</feature>
<evidence type="ECO:0000313" key="4">
    <source>
        <dbReference type="Proteomes" id="UP000198531"/>
    </source>
</evidence>
<name>A0A1I6G0R5_9EURY</name>
<reference evidence="4" key="1">
    <citation type="submission" date="2016-10" db="EMBL/GenBank/DDBJ databases">
        <authorList>
            <person name="Varghese N."/>
            <person name="Submissions S."/>
        </authorList>
    </citation>
    <scope>NUCLEOTIDE SEQUENCE [LARGE SCALE GENOMIC DNA]</scope>
    <source>
        <strain evidence="4">CGMCC 1.7736</strain>
    </source>
</reference>
<gene>
    <name evidence="3" type="ORF">SAMN04487947_0365</name>
</gene>
<evidence type="ECO:0000313" key="3">
    <source>
        <dbReference type="EMBL" id="SFR35752.1"/>
    </source>
</evidence>
<evidence type="ECO:0000256" key="1">
    <source>
        <dbReference type="SAM" id="MobiDB-lite"/>
    </source>
</evidence>
<feature type="compositionally biased region" description="Basic and acidic residues" evidence="1">
    <location>
        <begin position="130"/>
        <end position="164"/>
    </location>
</feature>
<dbReference type="Proteomes" id="UP000198531">
    <property type="component" value="Unassembled WGS sequence"/>
</dbReference>
<keyword evidence="4" id="KW-1185">Reference proteome</keyword>
<dbReference type="OrthoDB" id="193731at2157"/>
<dbReference type="RefSeq" id="WP_089804045.1">
    <property type="nucleotide sequence ID" value="NZ_FOYT01000001.1"/>
</dbReference>
<accession>A0A1I6G0R5</accession>
<protein>
    <recommendedName>
        <fullName evidence="2">DUF8080 domain-containing protein</fullName>
    </recommendedName>
</protein>
<dbReference type="InterPro" id="IPR057179">
    <property type="entry name" value="DUF7857"/>
</dbReference>
<proteinExistence type="predicted"/>
<feature type="compositionally biased region" description="Low complexity" evidence="1">
    <location>
        <begin position="172"/>
        <end position="195"/>
    </location>
</feature>
<evidence type="ECO:0000259" key="2">
    <source>
        <dbReference type="Pfam" id="PF26296"/>
    </source>
</evidence>
<dbReference type="EMBL" id="FOYT01000001">
    <property type="protein sequence ID" value="SFR35752.1"/>
    <property type="molecule type" value="Genomic_DNA"/>
</dbReference>
<organism evidence="3 4">
    <name type="scientific">Halogeometricum rufum</name>
    <dbReference type="NCBI Taxonomy" id="553469"/>
    <lineage>
        <taxon>Archaea</taxon>
        <taxon>Methanobacteriati</taxon>
        <taxon>Methanobacteriota</taxon>
        <taxon>Stenosarchaea group</taxon>
        <taxon>Halobacteria</taxon>
        <taxon>Halobacteriales</taxon>
        <taxon>Haloferacaceae</taxon>
        <taxon>Halogeometricum</taxon>
    </lineage>
</organism>
<sequence>MEYDCATRTVAGTTLVTVTVRNEAAVPRRVRVRNALPGPVLPPRRDGVPERGWDGDGFTGVVPANDERSVGYACPVVSDAEAPVAVESLGRADGADAVDADPEAEAIRTLGRARPPADAVPTPDVAARGPADRSADGESSRTEESQTASDERAAAVSRTADRRSVGSQPSRVGSDPPSDDMVSSPGGADPTDPPAAVESWLSAVETRVRRAETLTDATAAEAATVLESTACVAGLPAAVAADEAALRTVADRARTLADRAGRTDAEPVVEAVGSLAGGER</sequence>
<dbReference type="STRING" id="553469.SAMN04487947_0365"/>